<dbReference type="SUPFAM" id="SSF81923">
    <property type="entry name" value="Double Clp-N motif"/>
    <property type="match status" value="1"/>
</dbReference>
<dbReference type="Proteomes" id="UP001271723">
    <property type="component" value="Unassembled WGS sequence"/>
</dbReference>
<feature type="compositionally biased region" description="Pro residues" evidence="1">
    <location>
        <begin position="320"/>
        <end position="334"/>
    </location>
</feature>
<feature type="region of interest" description="Disordered" evidence="1">
    <location>
        <begin position="164"/>
        <end position="185"/>
    </location>
</feature>
<name>A0ABU4LHN1_9ACTN</name>
<keyword evidence="4" id="KW-1185">Reference proteome</keyword>
<dbReference type="GO" id="GO:0006508">
    <property type="term" value="P:proteolysis"/>
    <property type="evidence" value="ECO:0007669"/>
    <property type="project" value="UniProtKB-KW"/>
</dbReference>
<dbReference type="RefSeq" id="WP_267300025.1">
    <property type="nucleotide sequence ID" value="NZ_JAGJBZ010000004.1"/>
</dbReference>
<dbReference type="GO" id="GO:0008233">
    <property type="term" value="F:peptidase activity"/>
    <property type="evidence" value="ECO:0007669"/>
    <property type="project" value="UniProtKB-KW"/>
</dbReference>
<evidence type="ECO:0000256" key="1">
    <source>
        <dbReference type="SAM" id="MobiDB-lite"/>
    </source>
</evidence>
<evidence type="ECO:0000259" key="2">
    <source>
        <dbReference type="Pfam" id="PF02861"/>
    </source>
</evidence>
<keyword evidence="3" id="KW-0378">Hydrolase</keyword>
<feature type="domain" description="Clp R" evidence="2">
    <location>
        <begin position="96"/>
        <end position="156"/>
    </location>
</feature>
<dbReference type="Gene3D" id="1.10.1780.10">
    <property type="entry name" value="Clp, N-terminal domain"/>
    <property type="match status" value="2"/>
</dbReference>
<keyword evidence="3" id="KW-0645">Protease</keyword>
<reference evidence="3 4" key="1">
    <citation type="journal article" date="2023" name="Microb. Genom.">
        <title>Mesoterricola silvestris gen. nov., sp. nov., Mesoterricola sediminis sp. nov., Geothrix oryzae sp. nov., Geothrix edaphica sp. nov., Geothrix rubra sp. nov., and Geothrix limicola sp. nov., six novel members of Acidobacteriota isolated from soils.</title>
        <authorList>
            <person name="Weisberg A.J."/>
            <person name="Pearce E."/>
            <person name="Kramer C.G."/>
            <person name="Chang J.H."/>
            <person name="Clarke C.R."/>
        </authorList>
    </citation>
    <scope>NUCLEOTIDE SEQUENCE [LARGE SCALE GENOMIC DNA]</scope>
    <source>
        <strain evidence="3 4">NRRL_B-2795</strain>
    </source>
</reference>
<feature type="region of interest" description="Disordered" evidence="1">
    <location>
        <begin position="70"/>
        <end position="90"/>
    </location>
</feature>
<feature type="region of interest" description="Disordered" evidence="1">
    <location>
        <begin position="315"/>
        <end position="337"/>
    </location>
</feature>
<evidence type="ECO:0000313" key="3">
    <source>
        <dbReference type="EMBL" id="MDX2915291.1"/>
    </source>
</evidence>
<dbReference type="InterPro" id="IPR036628">
    <property type="entry name" value="Clp_N_dom_sf"/>
</dbReference>
<accession>A0ABU4LHN1</accession>
<comment type="caution">
    <text evidence="3">The sequence shown here is derived from an EMBL/GenBank/DDBJ whole genome shotgun (WGS) entry which is preliminary data.</text>
</comment>
<dbReference type="InterPro" id="IPR004176">
    <property type="entry name" value="Clp_R_N"/>
</dbReference>
<evidence type="ECO:0000313" key="4">
    <source>
        <dbReference type="Proteomes" id="UP001271723"/>
    </source>
</evidence>
<dbReference type="Pfam" id="PF02861">
    <property type="entry name" value="Clp_N"/>
    <property type="match status" value="1"/>
</dbReference>
<organism evidence="3 4">
    <name type="scientific">Streptomyces griseiscabiei</name>
    <dbReference type="NCBI Taxonomy" id="2993540"/>
    <lineage>
        <taxon>Bacteria</taxon>
        <taxon>Bacillati</taxon>
        <taxon>Actinomycetota</taxon>
        <taxon>Actinomycetes</taxon>
        <taxon>Kitasatosporales</taxon>
        <taxon>Streptomycetaceae</taxon>
        <taxon>Streptomyces</taxon>
    </lineage>
</organism>
<proteinExistence type="predicted"/>
<protein>
    <submittedName>
        <fullName evidence="3">Clp protease N-terminal domain-containing protein</fullName>
    </submittedName>
</protein>
<sequence>MEAIKEPDWNTVGALGGARGARAADGGDIGTEHLLAGITMSKGPAREALEHEGATRTALLAVLRDRRDRDAAWSGTDDTGTSVATRDVLGEDGSDRFTGAAARALTTAMRQAHQEGAEKFGTVHLLRALLAEDNHAVELLAACGITPEAVRAHLDGVAADSGDAAARDVSGGQADRTAREDDLPPLLHPTRDMLLGRAHYRHLPFWKRWLVKASGVNWASRPTWWAALETHEQARRLGSRTLGTEHLLLAILATHEVALRHPHLTRENAPTPDLRYAGGERLARLGLDHAKVHQALTTARIPLSPDARPLKQYLDAATTPPTPTPTDEPWPDPGTGPLLETLLTEQTRARQLIEALTTPPSP</sequence>
<dbReference type="EMBL" id="JARAVY010000028">
    <property type="protein sequence ID" value="MDX2915291.1"/>
    <property type="molecule type" value="Genomic_DNA"/>
</dbReference>
<gene>
    <name evidence="3" type="ORF">PV517_42315</name>
</gene>